<dbReference type="SMART" id="SM00862">
    <property type="entry name" value="Trans_reg_C"/>
    <property type="match status" value="1"/>
</dbReference>
<protein>
    <submittedName>
        <fullName evidence="8">Response regulator transcription factor</fullName>
    </submittedName>
</protein>
<dbReference type="EMBL" id="JAENRR010000042">
    <property type="protein sequence ID" value="MBK3518788.1"/>
    <property type="molecule type" value="Genomic_DNA"/>
</dbReference>
<evidence type="ECO:0000256" key="4">
    <source>
        <dbReference type="PROSITE-ProRule" id="PRU00169"/>
    </source>
</evidence>
<dbReference type="PROSITE" id="PS51755">
    <property type="entry name" value="OMPR_PHOB"/>
    <property type="match status" value="1"/>
</dbReference>
<dbReference type="Gene3D" id="1.10.10.10">
    <property type="entry name" value="Winged helix-like DNA-binding domain superfamily/Winged helix DNA-binding domain"/>
    <property type="match status" value="1"/>
</dbReference>
<evidence type="ECO:0000256" key="1">
    <source>
        <dbReference type="ARBA" id="ARBA00022553"/>
    </source>
</evidence>
<feature type="DNA-binding region" description="OmpR/PhoB-type" evidence="5">
    <location>
        <begin position="132"/>
        <end position="229"/>
    </location>
</feature>
<dbReference type="InterPro" id="IPR011006">
    <property type="entry name" value="CheY-like_superfamily"/>
</dbReference>
<feature type="domain" description="OmpR/PhoB-type" evidence="7">
    <location>
        <begin position="132"/>
        <end position="229"/>
    </location>
</feature>
<evidence type="ECO:0000313" key="8">
    <source>
        <dbReference type="EMBL" id="MBK3518788.1"/>
    </source>
</evidence>
<dbReference type="PANTHER" id="PTHR48111">
    <property type="entry name" value="REGULATOR OF RPOS"/>
    <property type="match status" value="1"/>
</dbReference>
<reference evidence="8 9" key="1">
    <citation type="submission" date="2021-01" db="EMBL/GenBank/DDBJ databases">
        <title>Carboxyliciviraga sp.nov., isolated from coastal sediments.</title>
        <authorList>
            <person name="Lu D."/>
            <person name="Zhang T."/>
        </authorList>
    </citation>
    <scope>NUCLEOTIDE SEQUENCE [LARGE SCALE GENOMIC DNA]</scope>
    <source>
        <strain evidence="8 9">N1Y132</strain>
    </source>
</reference>
<dbReference type="RefSeq" id="WP_143304033.1">
    <property type="nucleotide sequence ID" value="NZ_JAENRR010000042.1"/>
</dbReference>
<proteinExistence type="predicted"/>
<organism evidence="8 9">
    <name type="scientific">Carboxylicivirga marina</name>
    <dbReference type="NCBI Taxonomy" id="2800988"/>
    <lineage>
        <taxon>Bacteria</taxon>
        <taxon>Pseudomonadati</taxon>
        <taxon>Bacteroidota</taxon>
        <taxon>Bacteroidia</taxon>
        <taxon>Marinilabiliales</taxon>
        <taxon>Marinilabiliaceae</taxon>
        <taxon>Carboxylicivirga</taxon>
    </lineage>
</organism>
<dbReference type="InterPro" id="IPR036388">
    <property type="entry name" value="WH-like_DNA-bd_sf"/>
</dbReference>
<dbReference type="PANTHER" id="PTHR48111:SF40">
    <property type="entry name" value="PHOSPHATE REGULON TRANSCRIPTIONAL REGULATORY PROTEIN PHOB"/>
    <property type="match status" value="1"/>
</dbReference>
<accession>A0ABS1HNE8</accession>
<evidence type="ECO:0000313" key="9">
    <source>
        <dbReference type="Proteomes" id="UP000605676"/>
    </source>
</evidence>
<dbReference type="InterPro" id="IPR001789">
    <property type="entry name" value="Sig_transdc_resp-reg_receiver"/>
</dbReference>
<dbReference type="SUPFAM" id="SSF52172">
    <property type="entry name" value="CheY-like"/>
    <property type="match status" value="1"/>
</dbReference>
<evidence type="ECO:0000256" key="5">
    <source>
        <dbReference type="PROSITE-ProRule" id="PRU01091"/>
    </source>
</evidence>
<keyword evidence="1 4" id="KW-0597">Phosphoprotein</keyword>
<evidence type="ECO:0000259" key="6">
    <source>
        <dbReference type="PROSITE" id="PS50110"/>
    </source>
</evidence>
<evidence type="ECO:0000259" key="7">
    <source>
        <dbReference type="PROSITE" id="PS51755"/>
    </source>
</evidence>
<dbReference type="InterPro" id="IPR016032">
    <property type="entry name" value="Sig_transdc_resp-reg_C-effctor"/>
</dbReference>
<feature type="domain" description="Response regulatory" evidence="6">
    <location>
        <begin position="4"/>
        <end position="118"/>
    </location>
</feature>
<dbReference type="SMART" id="SM00448">
    <property type="entry name" value="REC"/>
    <property type="match status" value="1"/>
</dbReference>
<sequence>MKTKVLYVEDEPSLGKIVNDTLRLQGFDVVWETDGSQVMGHFSNFTPHICVLDIMLPNTDGYELCERIKEQYPLMPIIFLSAKVATEDLVKGFEAGGTDYMRKPFSIEELIIRIKNQLLLKQLTAPDSASQQKKIAIGLYTYFPQRFELQTPTANIKLSNREGELLKMMAGKGSQIIERKELLLKIWGDDSFFNSRNLDVYIKKLRNYFSEDDNIEIQTLRGKGYLFLVR</sequence>
<comment type="caution">
    <text evidence="8">The sequence shown here is derived from an EMBL/GenBank/DDBJ whole genome shotgun (WGS) entry which is preliminary data.</text>
</comment>
<keyword evidence="2" id="KW-0902">Two-component regulatory system</keyword>
<dbReference type="Gene3D" id="6.10.250.690">
    <property type="match status" value="1"/>
</dbReference>
<dbReference type="InterPro" id="IPR001867">
    <property type="entry name" value="OmpR/PhoB-type_DNA-bd"/>
</dbReference>
<dbReference type="CDD" id="cd00383">
    <property type="entry name" value="trans_reg_C"/>
    <property type="match status" value="1"/>
</dbReference>
<name>A0ABS1HNE8_9BACT</name>
<dbReference type="Gene3D" id="3.40.50.2300">
    <property type="match status" value="1"/>
</dbReference>
<keyword evidence="3 5" id="KW-0238">DNA-binding</keyword>
<evidence type="ECO:0000256" key="3">
    <source>
        <dbReference type="ARBA" id="ARBA00023125"/>
    </source>
</evidence>
<dbReference type="InterPro" id="IPR039420">
    <property type="entry name" value="WalR-like"/>
</dbReference>
<dbReference type="Pfam" id="PF00072">
    <property type="entry name" value="Response_reg"/>
    <property type="match status" value="1"/>
</dbReference>
<feature type="modified residue" description="4-aspartylphosphate" evidence="4">
    <location>
        <position position="53"/>
    </location>
</feature>
<gene>
    <name evidence="8" type="ORF">JIV24_15680</name>
</gene>
<dbReference type="PROSITE" id="PS50110">
    <property type="entry name" value="RESPONSE_REGULATORY"/>
    <property type="match status" value="1"/>
</dbReference>
<dbReference type="Proteomes" id="UP000605676">
    <property type="component" value="Unassembled WGS sequence"/>
</dbReference>
<dbReference type="Pfam" id="PF00486">
    <property type="entry name" value="Trans_reg_C"/>
    <property type="match status" value="1"/>
</dbReference>
<evidence type="ECO:0000256" key="2">
    <source>
        <dbReference type="ARBA" id="ARBA00023012"/>
    </source>
</evidence>
<dbReference type="SUPFAM" id="SSF46894">
    <property type="entry name" value="C-terminal effector domain of the bipartite response regulators"/>
    <property type="match status" value="1"/>
</dbReference>
<keyword evidence="9" id="KW-1185">Reference proteome</keyword>